<comment type="subcellular location">
    <subcellularLocation>
        <location evidence="1">Membrane</location>
        <topology evidence="1">Multi-pass membrane protein</topology>
    </subcellularLocation>
</comment>
<dbReference type="EMBL" id="CP042345">
    <property type="protein sequence ID" value="QEA15286.1"/>
    <property type="molecule type" value="Genomic_DNA"/>
</dbReference>
<feature type="transmembrane region" description="Helical" evidence="7">
    <location>
        <begin position="203"/>
        <end position="222"/>
    </location>
</feature>
<feature type="transmembrane region" description="Helical" evidence="7">
    <location>
        <begin position="318"/>
        <end position="341"/>
    </location>
</feature>
<keyword evidence="5" id="KW-0406">Ion transport</keyword>
<evidence type="ECO:0000313" key="9">
    <source>
        <dbReference type="EMBL" id="QEA15286.1"/>
    </source>
</evidence>
<keyword evidence="4 7" id="KW-1133">Transmembrane helix</keyword>
<feature type="transmembrane region" description="Helical" evidence="7">
    <location>
        <begin position="170"/>
        <end position="197"/>
    </location>
</feature>
<keyword evidence="2" id="KW-0813">Transport</keyword>
<reference evidence="9 10" key="1">
    <citation type="journal article" date="2013" name="J. Microbiol. Biotechnol.">
        <title>Novosphingobium ginsenosidimutans sp. nov., with the ability to convert ginsenoside.</title>
        <authorList>
            <person name="Kim J.K."/>
            <person name="He D."/>
            <person name="Liu Q.M."/>
            <person name="Park H.Y."/>
            <person name="Jung M.S."/>
            <person name="Yoon M.H."/>
            <person name="Kim S.C."/>
            <person name="Im W.T."/>
        </authorList>
    </citation>
    <scope>NUCLEOTIDE SEQUENCE [LARGE SCALE GENOMIC DNA]</scope>
    <source>
        <strain evidence="9 10">FW-6</strain>
    </source>
</reference>
<feature type="transmembrane region" description="Helical" evidence="7">
    <location>
        <begin position="382"/>
        <end position="405"/>
    </location>
</feature>
<name>A0A5B8S190_9SPHN</name>
<evidence type="ECO:0000256" key="4">
    <source>
        <dbReference type="ARBA" id="ARBA00022989"/>
    </source>
</evidence>
<evidence type="ECO:0000256" key="7">
    <source>
        <dbReference type="SAM" id="Phobius"/>
    </source>
</evidence>
<dbReference type="InterPro" id="IPR038770">
    <property type="entry name" value="Na+/solute_symporter_sf"/>
</dbReference>
<feature type="domain" description="Cation/H+ exchanger transmembrane" evidence="8">
    <location>
        <begin position="23"/>
        <end position="400"/>
    </location>
</feature>
<gene>
    <name evidence="9" type="ORF">FRF71_03535</name>
</gene>
<evidence type="ECO:0000256" key="6">
    <source>
        <dbReference type="ARBA" id="ARBA00023136"/>
    </source>
</evidence>
<accession>A0A5B8S190</accession>
<evidence type="ECO:0000313" key="10">
    <source>
        <dbReference type="Proteomes" id="UP000321172"/>
    </source>
</evidence>
<dbReference type="Pfam" id="PF00999">
    <property type="entry name" value="Na_H_Exchanger"/>
    <property type="match status" value="1"/>
</dbReference>
<dbReference type="OrthoDB" id="9793589at2"/>
<keyword evidence="3 7" id="KW-0812">Transmembrane</keyword>
<proteinExistence type="predicted"/>
<evidence type="ECO:0000256" key="1">
    <source>
        <dbReference type="ARBA" id="ARBA00004141"/>
    </source>
</evidence>
<dbReference type="GO" id="GO:0015297">
    <property type="term" value="F:antiporter activity"/>
    <property type="evidence" value="ECO:0007669"/>
    <property type="project" value="InterPro"/>
</dbReference>
<organism evidence="9 10">
    <name type="scientific">Novosphingobium ginsenosidimutans</name>
    <dbReference type="NCBI Taxonomy" id="1176536"/>
    <lineage>
        <taxon>Bacteria</taxon>
        <taxon>Pseudomonadati</taxon>
        <taxon>Pseudomonadota</taxon>
        <taxon>Alphaproteobacteria</taxon>
        <taxon>Sphingomonadales</taxon>
        <taxon>Sphingomonadaceae</taxon>
        <taxon>Novosphingobium</taxon>
    </lineage>
</organism>
<dbReference type="RefSeq" id="WP_147089266.1">
    <property type="nucleotide sequence ID" value="NZ_BAABJD010000001.1"/>
</dbReference>
<dbReference type="AlphaFoldDB" id="A0A5B8S190"/>
<dbReference type="PANTHER" id="PTHR32468:SF0">
    <property type="entry name" value="K(+)_H(+) ANTIPORTER 1"/>
    <property type="match status" value="1"/>
</dbReference>
<dbReference type="PANTHER" id="PTHR32468">
    <property type="entry name" value="CATION/H + ANTIPORTER"/>
    <property type="match status" value="1"/>
</dbReference>
<evidence type="ECO:0000256" key="2">
    <source>
        <dbReference type="ARBA" id="ARBA00022448"/>
    </source>
</evidence>
<protein>
    <submittedName>
        <fullName evidence="9">Cation:proton antiporter</fullName>
    </submittedName>
</protein>
<evidence type="ECO:0000256" key="5">
    <source>
        <dbReference type="ARBA" id="ARBA00023065"/>
    </source>
</evidence>
<feature type="transmembrane region" description="Helical" evidence="7">
    <location>
        <begin position="138"/>
        <end position="158"/>
    </location>
</feature>
<feature type="transmembrane region" description="Helical" evidence="7">
    <location>
        <begin position="37"/>
        <end position="56"/>
    </location>
</feature>
<dbReference type="KEGG" id="ngf:FRF71_03535"/>
<feature type="transmembrane region" description="Helical" evidence="7">
    <location>
        <begin position="242"/>
        <end position="270"/>
    </location>
</feature>
<feature type="transmembrane region" description="Helical" evidence="7">
    <location>
        <begin position="71"/>
        <end position="91"/>
    </location>
</feature>
<feature type="transmembrane region" description="Helical" evidence="7">
    <location>
        <begin position="6"/>
        <end position="25"/>
    </location>
</feature>
<dbReference type="InterPro" id="IPR050794">
    <property type="entry name" value="CPA2_transporter"/>
</dbReference>
<evidence type="ECO:0000256" key="3">
    <source>
        <dbReference type="ARBA" id="ARBA00022692"/>
    </source>
</evidence>
<dbReference type="Proteomes" id="UP000321172">
    <property type="component" value="Chromosome"/>
</dbReference>
<keyword evidence="6 7" id="KW-0472">Membrane</keyword>
<dbReference type="Gene3D" id="1.20.1530.20">
    <property type="match status" value="1"/>
</dbReference>
<feature type="transmembrane region" description="Helical" evidence="7">
    <location>
        <begin position="103"/>
        <end position="126"/>
    </location>
</feature>
<keyword evidence="10" id="KW-1185">Reference proteome</keyword>
<dbReference type="GO" id="GO:0016020">
    <property type="term" value="C:membrane"/>
    <property type="evidence" value="ECO:0007669"/>
    <property type="project" value="UniProtKB-SubCell"/>
</dbReference>
<sequence length="415" mass="43694">MTPTQLSIAFFLQVAVILVTCRLVGTAAQRWFGQPRVVGEMIAGVLLGPSLFGALAPEVQGFLFPKESKPILFVIAQFGVGLYMFLVGLGFDREEFFKGAKGAAAVSLAGMAAPFAVAVAIAPWLLNHGDLFTPEVSQFEATLFMGAAIAITAFPMLARIIHERGLSGTALGTLSLSAGAIDDAGAWVLIALVLASFGDGPQVAVLAIGGGFTFALFMILFAPRLLMVLNRRIEVTGMDETLLAIVLILYLLCAWAMDAVGIHAVFGGFLLGTAMPRGRLTAAIREKLEPVTVVLLLPFFFTYSGLHTELTLLGDPALLAVAALILVLSIAAKGGACYLAARLSGQDHATASGIGALMNARGLMELIVINIGLQRGIITPALFAMMVVMAIVTTLMASPLFEALYGRRARAEGRL</sequence>
<dbReference type="GO" id="GO:1902600">
    <property type="term" value="P:proton transmembrane transport"/>
    <property type="evidence" value="ECO:0007669"/>
    <property type="project" value="InterPro"/>
</dbReference>
<dbReference type="InterPro" id="IPR006153">
    <property type="entry name" value="Cation/H_exchanger_TM"/>
</dbReference>
<evidence type="ECO:0000259" key="8">
    <source>
        <dbReference type="Pfam" id="PF00999"/>
    </source>
</evidence>